<dbReference type="EMBL" id="JAKJXO020000015">
    <property type="protein sequence ID" value="KAL1595651.1"/>
    <property type="molecule type" value="Genomic_DNA"/>
</dbReference>
<organism evidence="2 3">
    <name type="scientific">Paraconiothyrium brasiliense</name>
    <dbReference type="NCBI Taxonomy" id="300254"/>
    <lineage>
        <taxon>Eukaryota</taxon>
        <taxon>Fungi</taxon>
        <taxon>Dikarya</taxon>
        <taxon>Ascomycota</taxon>
        <taxon>Pezizomycotina</taxon>
        <taxon>Dothideomycetes</taxon>
        <taxon>Pleosporomycetidae</taxon>
        <taxon>Pleosporales</taxon>
        <taxon>Massarineae</taxon>
        <taxon>Didymosphaeriaceae</taxon>
        <taxon>Paraconiothyrium</taxon>
    </lineage>
</organism>
<keyword evidence="3" id="KW-1185">Reference proteome</keyword>
<dbReference type="Proteomes" id="UP001521785">
    <property type="component" value="Unassembled WGS sequence"/>
</dbReference>
<gene>
    <name evidence="2" type="ORF">SLS60_009340</name>
</gene>
<proteinExistence type="predicted"/>
<name>A0ABR3QU38_9PLEO</name>
<sequence>MESKKKRRKTTKKRNRNTSQGSGVDAAQEKQDGSEGLQNLRHRTPLDTKGPPDAATLLADVDLQGRHVECELSGAQATQSQAISIGEQGVNASPNFAQRVLSTNYVAE</sequence>
<evidence type="ECO:0000313" key="3">
    <source>
        <dbReference type="Proteomes" id="UP001521785"/>
    </source>
</evidence>
<evidence type="ECO:0000256" key="1">
    <source>
        <dbReference type="SAM" id="MobiDB-lite"/>
    </source>
</evidence>
<reference evidence="2 3" key="1">
    <citation type="submission" date="2024-02" db="EMBL/GenBank/DDBJ databases">
        <title>De novo assembly and annotation of 12 fungi associated with fruit tree decline syndrome in Ontario, Canada.</title>
        <authorList>
            <person name="Sulman M."/>
            <person name="Ellouze W."/>
            <person name="Ilyukhin E."/>
        </authorList>
    </citation>
    <scope>NUCLEOTIDE SEQUENCE [LARGE SCALE GENOMIC DNA]</scope>
    <source>
        <strain evidence="2 3">M42-189</strain>
    </source>
</reference>
<feature type="compositionally biased region" description="Basic residues" evidence="1">
    <location>
        <begin position="1"/>
        <end position="16"/>
    </location>
</feature>
<accession>A0ABR3QU38</accession>
<comment type="caution">
    <text evidence="2">The sequence shown here is derived from an EMBL/GenBank/DDBJ whole genome shotgun (WGS) entry which is preliminary data.</text>
</comment>
<evidence type="ECO:0000313" key="2">
    <source>
        <dbReference type="EMBL" id="KAL1595651.1"/>
    </source>
</evidence>
<feature type="region of interest" description="Disordered" evidence="1">
    <location>
        <begin position="1"/>
        <end position="53"/>
    </location>
</feature>
<protein>
    <submittedName>
        <fullName evidence="2">Uncharacterized protein</fullName>
    </submittedName>
</protein>